<gene>
    <name evidence="4" type="ORF">FHQ07_04650</name>
</gene>
<dbReference type="SFLD" id="SFLDG00358">
    <property type="entry name" value="Main_(cytGST)"/>
    <property type="match status" value="1"/>
</dbReference>
<keyword evidence="5" id="KW-1185">Reference proteome</keyword>
<dbReference type="PANTHER" id="PTHR44051">
    <property type="entry name" value="GLUTATHIONE S-TRANSFERASE-RELATED"/>
    <property type="match status" value="1"/>
</dbReference>
<evidence type="ECO:0000313" key="5">
    <source>
        <dbReference type="Proteomes" id="UP000308149"/>
    </source>
</evidence>
<comment type="similarity">
    <text evidence="1">Belongs to the GST superfamily.</text>
</comment>
<dbReference type="PROSITE" id="PS50404">
    <property type="entry name" value="GST_NTER"/>
    <property type="match status" value="1"/>
</dbReference>
<dbReference type="InterPro" id="IPR036249">
    <property type="entry name" value="Thioredoxin-like_sf"/>
</dbReference>
<dbReference type="Pfam" id="PF02798">
    <property type="entry name" value="GST_N"/>
    <property type="match status" value="1"/>
</dbReference>
<proteinExistence type="inferred from homology"/>
<dbReference type="InterPro" id="IPR010987">
    <property type="entry name" value="Glutathione-S-Trfase_C-like"/>
</dbReference>
<dbReference type="CDD" id="cd03057">
    <property type="entry name" value="GST_N_Beta"/>
    <property type="match status" value="1"/>
</dbReference>
<dbReference type="SFLD" id="SFLDG01150">
    <property type="entry name" value="Main.1:_Beta-like"/>
    <property type="match status" value="1"/>
</dbReference>
<protein>
    <submittedName>
        <fullName evidence="4">Glutathione S-transferase family protein</fullName>
    </submittedName>
</protein>
<evidence type="ECO:0000259" key="3">
    <source>
        <dbReference type="PROSITE" id="PS50405"/>
    </source>
</evidence>
<accession>A0A5B7ZQ14</accession>
<dbReference type="Pfam" id="PF00043">
    <property type="entry name" value="GST_C"/>
    <property type="match status" value="1"/>
</dbReference>
<dbReference type="CDD" id="cd03188">
    <property type="entry name" value="GST_C_Beta"/>
    <property type="match status" value="1"/>
</dbReference>
<dbReference type="SFLD" id="SFLDS00019">
    <property type="entry name" value="Glutathione_Transferase_(cytos"/>
    <property type="match status" value="1"/>
</dbReference>
<feature type="domain" description="GST N-terminal" evidence="2">
    <location>
        <begin position="1"/>
        <end position="77"/>
    </location>
</feature>
<dbReference type="PANTHER" id="PTHR44051:SF8">
    <property type="entry name" value="GLUTATHIONE S-TRANSFERASE GSTA"/>
    <property type="match status" value="1"/>
</dbReference>
<name>A0A5B7ZQ14_9GAMM</name>
<reference evidence="4 5" key="1">
    <citation type="submission" date="2019-06" db="EMBL/GenBank/DDBJ databases">
        <title>Thermomonas aquatica sp. nov., isolated from an industrial wastewater treatment plant.</title>
        <authorList>
            <person name="Jeon J.H."/>
            <person name="Park D.-S."/>
        </authorList>
    </citation>
    <scope>NUCLEOTIDE SEQUENCE [LARGE SCALE GENOMIC DNA]</scope>
    <source>
        <strain evidence="4 5">SY21</strain>
    </source>
</reference>
<keyword evidence="4" id="KW-0808">Transferase</keyword>
<dbReference type="PROSITE" id="PS50405">
    <property type="entry name" value="GST_CTER"/>
    <property type="match status" value="1"/>
</dbReference>
<dbReference type="InterPro" id="IPR036282">
    <property type="entry name" value="Glutathione-S-Trfase_C_sf"/>
</dbReference>
<dbReference type="InterPro" id="IPR004046">
    <property type="entry name" value="GST_C"/>
</dbReference>
<dbReference type="Gene3D" id="3.40.30.10">
    <property type="entry name" value="Glutaredoxin"/>
    <property type="match status" value="1"/>
</dbReference>
<dbReference type="GO" id="GO:0016740">
    <property type="term" value="F:transferase activity"/>
    <property type="evidence" value="ECO:0007669"/>
    <property type="project" value="UniProtKB-KW"/>
</dbReference>
<evidence type="ECO:0000259" key="2">
    <source>
        <dbReference type="PROSITE" id="PS50404"/>
    </source>
</evidence>
<dbReference type="InterPro" id="IPR040079">
    <property type="entry name" value="Glutathione_S-Trfase"/>
</dbReference>
<dbReference type="KEGG" id="thes:FHQ07_04650"/>
<dbReference type="AlphaFoldDB" id="A0A5B7ZQ14"/>
<dbReference type="OrthoDB" id="8772754at2"/>
<dbReference type="Proteomes" id="UP000308149">
    <property type="component" value="Chromosome"/>
</dbReference>
<dbReference type="Gene3D" id="1.20.1050.10">
    <property type="match status" value="1"/>
</dbReference>
<dbReference type="RefSeq" id="WP_139715708.1">
    <property type="nucleotide sequence ID" value="NZ_CP040871.1"/>
</dbReference>
<dbReference type="SUPFAM" id="SSF47616">
    <property type="entry name" value="GST C-terminal domain-like"/>
    <property type="match status" value="1"/>
</dbReference>
<dbReference type="EMBL" id="CP040871">
    <property type="protein sequence ID" value="QDA56653.1"/>
    <property type="molecule type" value="Genomic_DNA"/>
</dbReference>
<sequence>MKLYTSPGACSLADHIALQWIGAPFEAQIVSRADRKQPEFLALNPAGAVPVLQSGDWVLTQNAAILNYLADKFPDAGLGGDGTPEGRAEVNRWLAFVNADVHPAFHPLFGSNAALGGDADAQSKELAKQKLRGYFERADAQLAGKDWLTGSRSIVDPYLFVVTQWAKKTGVDLSGFDNLAAFDARMAADPGVQAALKAEGLL</sequence>
<evidence type="ECO:0000313" key="4">
    <source>
        <dbReference type="EMBL" id="QDA56653.1"/>
    </source>
</evidence>
<organism evidence="4 5">
    <name type="scientific">Thermomonas aquatica</name>
    <dbReference type="NCBI Taxonomy" id="2202149"/>
    <lineage>
        <taxon>Bacteria</taxon>
        <taxon>Pseudomonadati</taxon>
        <taxon>Pseudomonadota</taxon>
        <taxon>Gammaproteobacteria</taxon>
        <taxon>Lysobacterales</taxon>
        <taxon>Lysobacteraceae</taxon>
        <taxon>Thermomonas</taxon>
    </lineage>
</organism>
<dbReference type="InterPro" id="IPR004045">
    <property type="entry name" value="Glutathione_S-Trfase_N"/>
</dbReference>
<feature type="domain" description="GST C-terminal" evidence="3">
    <location>
        <begin position="83"/>
        <end position="202"/>
    </location>
</feature>
<dbReference type="SUPFAM" id="SSF52833">
    <property type="entry name" value="Thioredoxin-like"/>
    <property type="match status" value="1"/>
</dbReference>
<evidence type="ECO:0000256" key="1">
    <source>
        <dbReference type="RuleBase" id="RU003494"/>
    </source>
</evidence>